<keyword evidence="9" id="KW-0560">Oxidoreductase</keyword>
<evidence type="ECO:0000256" key="5">
    <source>
        <dbReference type="ARBA" id="ARBA00022575"/>
    </source>
</evidence>
<dbReference type="OrthoDB" id="9778912at2"/>
<evidence type="ECO:0000256" key="7">
    <source>
        <dbReference type="ARBA" id="ARBA00022643"/>
    </source>
</evidence>
<dbReference type="Gene3D" id="3.20.20.70">
    <property type="entry name" value="Aldolase class I"/>
    <property type="match status" value="1"/>
</dbReference>
<dbReference type="AlphaFoldDB" id="A0A5C4SZ12"/>
<dbReference type="PANTHER" id="PTHR42747">
    <property type="entry name" value="NITRONATE MONOOXYGENASE-RELATED"/>
    <property type="match status" value="1"/>
</dbReference>
<dbReference type="CDD" id="cd04730">
    <property type="entry name" value="NPD_like"/>
    <property type="match status" value="1"/>
</dbReference>
<dbReference type="PANTHER" id="PTHR42747:SF3">
    <property type="entry name" value="NITRONATE MONOOXYGENASE-RELATED"/>
    <property type="match status" value="1"/>
</dbReference>
<evidence type="ECO:0000256" key="2">
    <source>
        <dbReference type="ARBA" id="ARBA00003535"/>
    </source>
</evidence>
<dbReference type="InterPro" id="IPR013785">
    <property type="entry name" value="Aldolase_TIM"/>
</dbReference>
<dbReference type="GO" id="GO:0000166">
    <property type="term" value="F:nucleotide binding"/>
    <property type="evidence" value="ECO:0007669"/>
    <property type="project" value="UniProtKB-KW"/>
</dbReference>
<sequence length="372" mass="39076">MSRDPLYTPLCRLLGIRLPIIQAGMAGGPTTPQLVAAVSEAGGLGTLGAAYMEPEAIREAVRAVRRLTAKPFSVNLFVAPMRDDYTRQAEVQPVIDRLGAELGVPARAGTEPSPTPDRLERQFAVLLEEGVPIISTAFGPLPGPLGQAAREAGRLVTTMVTTVEEARLAEAAGCDVLIAQGSDAGGHRGTFDAERYPYGALVGTFSLVPQIADRANVPVVAAGGVMDGRGLAAALLLGAQGAQLGTRFLTAVESGAHAAYKEALLAGSEEDTVVTRWFSGRPARGLCNRFIEEAERSGIPPMPFPSHNTATGPIRQAAAKQSNPDYMSLWTGQAIRLLTRDTPAAKIVRDIAEQARTLLAGTGTGADERDPH</sequence>
<proteinExistence type="inferred from homology"/>
<evidence type="ECO:0000313" key="13">
    <source>
        <dbReference type="EMBL" id="TNJ61913.1"/>
    </source>
</evidence>
<comment type="similarity">
    <text evidence="3">Belongs to the nitronate monooxygenase family. NMO class I subfamily.</text>
</comment>
<evidence type="ECO:0000256" key="8">
    <source>
        <dbReference type="ARBA" id="ARBA00022741"/>
    </source>
</evidence>
<name>A0A5C4SZ12_9BACL</name>
<dbReference type="FunFam" id="3.20.20.70:FF:000154">
    <property type="entry name" value="Probable nitronate monooxygenase"/>
    <property type="match status" value="1"/>
</dbReference>
<dbReference type="EMBL" id="VDCQ01000070">
    <property type="protein sequence ID" value="TNJ61913.1"/>
    <property type="molecule type" value="Genomic_DNA"/>
</dbReference>
<dbReference type="InterPro" id="IPR004136">
    <property type="entry name" value="NMO"/>
</dbReference>
<keyword evidence="5" id="KW-0216">Detoxification</keyword>
<evidence type="ECO:0000313" key="14">
    <source>
        <dbReference type="Proteomes" id="UP000307943"/>
    </source>
</evidence>
<dbReference type="SUPFAM" id="SSF51412">
    <property type="entry name" value="Inosine monophosphate dehydrogenase (IMPDH)"/>
    <property type="match status" value="1"/>
</dbReference>
<protein>
    <recommendedName>
        <fullName evidence="4">Probable nitronate monooxygenase</fullName>
    </recommendedName>
    <alternativeName>
        <fullName evidence="11">Propionate 3-nitronate monooxygenase</fullName>
    </alternativeName>
</protein>
<evidence type="ECO:0000256" key="10">
    <source>
        <dbReference type="ARBA" id="ARBA00023033"/>
    </source>
</evidence>
<keyword evidence="6" id="KW-0285">Flavoprotein</keyword>
<evidence type="ECO:0000256" key="4">
    <source>
        <dbReference type="ARBA" id="ARBA00013457"/>
    </source>
</evidence>
<evidence type="ECO:0000256" key="1">
    <source>
        <dbReference type="ARBA" id="ARBA00001917"/>
    </source>
</evidence>
<keyword evidence="10 13" id="KW-0503">Monooxygenase</keyword>
<comment type="cofactor">
    <cofactor evidence="1">
        <name>FMN</name>
        <dbReference type="ChEBI" id="CHEBI:58210"/>
    </cofactor>
</comment>
<evidence type="ECO:0000256" key="12">
    <source>
        <dbReference type="ARBA" id="ARBA00049401"/>
    </source>
</evidence>
<gene>
    <name evidence="13" type="ORF">FE784_33590</name>
</gene>
<evidence type="ECO:0000256" key="9">
    <source>
        <dbReference type="ARBA" id="ARBA00023002"/>
    </source>
</evidence>
<keyword evidence="14" id="KW-1185">Reference proteome</keyword>
<evidence type="ECO:0000256" key="3">
    <source>
        <dbReference type="ARBA" id="ARBA00009881"/>
    </source>
</evidence>
<evidence type="ECO:0000256" key="11">
    <source>
        <dbReference type="ARBA" id="ARBA00031155"/>
    </source>
</evidence>
<comment type="catalytic activity">
    <reaction evidence="12">
        <text>3 propionate 3-nitronate + 3 O2 + H2O = 3 3-oxopropanoate + 2 nitrate + nitrite + H2O2 + 3 H(+)</text>
        <dbReference type="Rhea" id="RHEA:57332"/>
        <dbReference type="ChEBI" id="CHEBI:15377"/>
        <dbReference type="ChEBI" id="CHEBI:15378"/>
        <dbReference type="ChEBI" id="CHEBI:15379"/>
        <dbReference type="ChEBI" id="CHEBI:16240"/>
        <dbReference type="ChEBI" id="CHEBI:16301"/>
        <dbReference type="ChEBI" id="CHEBI:17632"/>
        <dbReference type="ChEBI" id="CHEBI:33190"/>
        <dbReference type="ChEBI" id="CHEBI:136067"/>
    </reaction>
</comment>
<dbReference type="GO" id="GO:0009636">
    <property type="term" value="P:response to toxic substance"/>
    <property type="evidence" value="ECO:0007669"/>
    <property type="project" value="UniProtKB-KW"/>
</dbReference>
<dbReference type="GO" id="GO:0018580">
    <property type="term" value="F:nitronate monooxygenase activity"/>
    <property type="evidence" value="ECO:0007669"/>
    <property type="project" value="InterPro"/>
</dbReference>
<keyword evidence="8" id="KW-0547">Nucleotide-binding</keyword>
<dbReference type="Pfam" id="PF03060">
    <property type="entry name" value="NMO"/>
    <property type="match status" value="1"/>
</dbReference>
<organism evidence="13 14">
    <name type="scientific">Paenibacillus hemerocallicola</name>
    <dbReference type="NCBI Taxonomy" id="1172614"/>
    <lineage>
        <taxon>Bacteria</taxon>
        <taxon>Bacillati</taxon>
        <taxon>Bacillota</taxon>
        <taxon>Bacilli</taxon>
        <taxon>Bacillales</taxon>
        <taxon>Paenibacillaceae</taxon>
        <taxon>Paenibacillus</taxon>
    </lineage>
</organism>
<accession>A0A5C4SZ12</accession>
<evidence type="ECO:0000256" key="6">
    <source>
        <dbReference type="ARBA" id="ARBA00022630"/>
    </source>
</evidence>
<comment type="function">
    <text evidence="2">Nitronate monooxygenase that uses molecular oxygen to catalyze the oxidative denitrification of alkyl nitronates. Acts on propionate 3-nitronate (P3N), the presumed physiological substrate. Probably functions in the detoxification of P3N, a metabolic poison produced by plants and fungi as a defense mechanism.</text>
</comment>
<keyword evidence="7" id="KW-0288">FMN</keyword>
<dbReference type="Proteomes" id="UP000307943">
    <property type="component" value="Unassembled WGS sequence"/>
</dbReference>
<comment type="caution">
    <text evidence="13">The sequence shown here is derived from an EMBL/GenBank/DDBJ whole genome shotgun (WGS) entry which is preliminary data.</text>
</comment>
<reference evidence="13 14" key="1">
    <citation type="submission" date="2019-05" db="EMBL/GenBank/DDBJ databases">
        <title>We sequenced the genome of Paenibacillus hemerocallicola KCTC 33185 for further insight into its adaptation and study the phylogeny of Paenibacillus.</title>
        <authorList>
            <person name="Narsing Rao M.P."/>
        </authorList>
    </citation>
    <scope>NUCLEOTIDE SEQUENCE [LARGE SCALE GENOMIC DNA]</scope>
    <source>
        <strain evidence="13 14">KCTC 33185</strain>
    </source>
</reference>